<dbReference type="PROSITE" id="PS51113">
    <property type="entry name" value="ZF_BTK"/>
    <property type="match status" value="1"/>
</dbReference>
<dbReference type="Gene3D" id="1.10.506.10">
    <property type="entry name" value="GTPase Activation - p120gap, domain 1"/>
    <property type="match status" value="1"/>
</dbReference>
<evidence type="ECO:0000313" key="10">
    <source>
        <dbReference type="Proteomes" id="UP000759131"/>
    </source>
</evidence>
<keyword evidence="3" id="KW-0677">Repeat</keyword>
<evidence type="ECO:0000313" key="9">
    <source>
        <dbReference type="EMBL" id="CAD7626668.1"/>
    </source>
</evidence>
<dbReference type="SMART" id="SM00233">
    <property type="entry name" value="PH"/>
    <property type="match status" value="1"/>
</dbReference>
<dbReference type="InterPro" id="IPR008936">
    <property type="entry name" value="Rho_GTPase_activation_prot"/>
</dbReference>
<dbReference type="GO" id="GO:0035556">
    <property type="term" value="P:intracellular signal transduction"/>
    <property type="evidence" value="ECO:0007669"/>
    <property type="project" value="InterPro"/>
</dbReference>
<dbReference type="InterPro" id="IPR001849">
    <property type="entry name" value="PH_domain"/>
</dbReference>
<dbReference type="Gene3D" id="2.30.29.30">
    <property type="entry name" value="Pleckstrin-homology domain (PH domain)/Phosphotyrosine-binding domain (PTB)"/>
    <property type="match status" value="1"/>
</dbReference>
<dbReference type="InterPro" id="IPR001936">
    <property type="entry name" value="RasGAP_dom"/>
</dbReference>
<keyword evidence="10" id="KW-1185">Reference proteome</keyword>
<name>A0A7R9KRG9_9ACAR</name>
<evidence type="ECO:0000256" key="3">
    <source>
        <dbReference type="ARBA" id="ARBA00022737"/>
    </source>
</evidence>
<dbReference type="InterPro" id="IPR011993">
    <property type="entry name" value="PH-like_dom_sf"/>
</dbReference>
<evidence type="ECO:0000256" key="1">
    <source>
        <dbReference type="ARBA" id="ARBA00022468"/>
    </source>
</evidence>
<dbReference type="Proteomes" id="UP000759131">
    <property type="component" value="Unassembled WGS sequence"/>
</dbReference>
<dbReference type="SMART" id="SM00323">
    <property type="entry name" value="RasGAP"/>
    <property type="match status" value="1"/>
</dbReference>
<dbReference type="SUPFAM" id="SSF48350">
    <property type="entry name" value="GTPase activation domain, GAP"/>
    <property type="match status" value="1"/>
</dbReference>
<evidence type="ECO:0000259" key="8">
    <source>
        <dbReference type="PROSITE" id="PS50018"/>
    </source>
</evidence>
<dbReference type="SMART" id="SM00107">
    <property type="entry name" value="BTK"/>
    <property type="match status" value="1"/>
</dbReference>
<dbReference type="GO" id="GO:0008270">
    <property type="term" value="F:zinc ion binding"/>
    <property type="evidence" value="ECO:0007669"/>
    <property type="project" value="UniProtKB-KW"/>
</dbReference>
<proteinExistence type="predicted"/>
<gene>
    <name evidence="9" type="ORF">OSB1V03_LOCUS7101</name>
</gene>
<dbReference type="SUPFAM" id="SSF50729">
    <property type="entry name" value="PH domain-like"/>
    <property type="match status" value="1"/>
</dbReference>
<dbReference type="Pfam" id="PF00779">
    <property type="entry name" value="BTK"/>
    <property type="match status" value="1"/>
</dbReference>
<dbReference type="OrthoDB" id="1562946at2759"/>
<dbReference type="EMBL" id="CAJPIZ010004034">
    <property type="protein sequence ID" value="CAG2107098.1"/>
    <property type="molecule type" value="Genomic_DNA"/>
</dbReference>
<dbReference type="EMBL" id="OC858609">
    <property type="protein sequence ID" value="CAD7626668.1"/>
    <property type="molecule type" value="Genomic_DNA"/>
</dbReference>
<dbReference type="PANTHER" id="PTHR10194">
    <property type="entry name" value="RAS GTPASE-ACTIVATING PROTEINS"/>
    <property type="match status" value="1"/>
</dbReference>
<keyword evidence="5" id="KW-0862">Zinc</keyword>
<dbReference type="InterPro" id="IPR023152">
    <property type="entry name" value="RasGAP_CS"/>
</dbReference>
<dbReference type="GO" id="GO:0005096">
    <property type="term" value="F:GTPase activator activity"/>
    <property type="evidence" value="ECO:0007669"/>
    <property type="project" value="UniProtKB-KW"/>
</dbReference>
<dbReference type="Pfam" id="PF00169">
    <property type="entry name" value="PH"/>
    <property type="match status" value="1"/>
</dbReference>
<dbReference type="AlphaFoldDB" id="A0A7R9KRG9"/>
<evidence type="ECO:0008006" key="11">
    <source>
        <dbReference type="Google" id="ProtNLM"/>
    </source>
</evidence>
<reference evidence="9" key="1">
    <citation type="submission" date="2020-11" db="EMBL/GenBank/DDBJ databases">
        <authorList>
            <person name="Tran Van P."/>
        </authorList>
    </citation>
    <scope>NUCLEOTIDE SEQUENCE</scope>
</reference>
<dbReference type="PROSITE" id="PS00509">
    <property type="entry name" value="RAS_GTPASE_ACTIV_1"/>
    <property type="match status" value="1"/>
</dbReference>
<evidence type="ECO:0000256" key="6">
    <source>
        <dbReference type="PROSITE-ProRule" id="PRU00432"/>
    </source>
</evidence>
<keyword evidence="4 6" id="KW-0863">Zinc-finger</keyword>
<dbReference type="PANTHER" id="PTHR10194:SF148">
    <property type="entry name" value="GTPASE-ACTIVATING PROTEIN"/>
    <property type="match status" value="1"/>
</dbReference>
<evidence type="ECO:0000256" key="4">
    <source>
        <dbReference type="ARBA" id="ARBA00022771"/>
    </source>
</evidence>
<evidence type="ECO:0000256" key="5">
    <source>
        <dbReference type="ARBA" id="ARBA00022833"/>
    </source>
</evidence>
<accession>A0A7R9KRG9</accession>
<feature type="domain" description="Ras-GAP" evidence="8">
    <location>
        <begin position="1"/>
        <end position="145"/>
    </location>
</feature>
<organism evidence="9">
    <name type="scientific">Medioppia subpectinata</name>
    <dbReference type="NCBI Taxonomy" id="1979941"/>
    <lineage>
        <taxon>Eukaryota</taxon>
        <taxon>Metazoa</taxon>
        <taxon>Ecdysozoa</taxon>
        <taxon>Arthropoda</taxon>
        <taxon>Chelicerata</taxon>
        <taxon>Arachnida</taxon>
        <taxon>Acari</taxon>
        <taxon>Acariformes</taxon>
        <taxon>Sarcoptiformes</taxon>
        <taxon>Oribatida</taxon>
        <taxon>Brachypylina</taxon>
        <taxon>Oppioidea</taxon>
        <taxon>Oppiidae</taxon>
        <taxon>Medioppia</taxon>
    </lineage>
</organism>
<evidence type="ECO:0000256" key="2">
    <source>
        <dbReference type="ARBA" id="ARBA00022723"/>
    </source>
</evidence>
<keyword evidence="1" id="KW-0343">GTPase activation</keyword>
<dbReference type="PROSITE" id="PS50003">
    <property type="entry name" value="PH_DOMAIN"/>
    <property type="match status" value="1"/>
</dbReference>
<dbReference type="InterPro" id="IPR039360">
    <property type="entry name" value="Ras_GTPase"/>
</dbReference>
<dbReference type="Pfam" id="PF00616">
    <property type="entry name" value="RasGAP"/>
    <property type="match status" value="1"/>
</dbReference>
<evidence type="ECO:0000259" key="7">
    <source>
        <dbReference type="PROSITE" id="PS50003"/>
    </source>
</evidence>
<feature type="domain" description="PH" evidence="7">
    <location>
        <begin position="227"/>
        <end position="330"/>
    </location>
</feature>
<protein>
    <recommendedName>
        <fullName evidence="11">Ras GTPase-activating protein</fullName>
    </recommendedName>
</protein>
<dbReference type="InterPro" id="IPR001562">
    <property type="entry name" value="Znf_Btk_motif"/>
</dbReference>
<keyword evidence="2" id="KW-0479">Metal-binding</keyword>
<sequence length="512" mass="59938">MDELMKIVGIRYLHETLRTTIEQVLSEHKTCEIDPSRFKDGDSLATNMANLKIYITSTFRSITSSALRCPQLMCEIFSVLKELAIKYFPESREVCYYVISGFVFLRFFAPAILNPKLFEITDQQISNQVIKEEYMITLYKEFLTEQHIESTKVFLELISSSTTLSVPRVNELPVLLKESNQVIKEEYMITLYKEFLTEQHIESTKVFLELISSSTTLSVPRVNELPVLLKESVMTKRAQGRRRIGIAFRNFKKRYFCLNTQHFFYSKTKNKRPLCRIPINEILAVEKLQEQSFKMKNMFQVVRKDRALYIQASNCVEEKEWIDILTKVCQTNRNRLKEYHPSAFIGGQWLCCKAPNENTSGCCPVTVTSLPPDLGVHIDPDREIERIHTIFLQNMENLETLIELCEKQHLQQHHHHHNANHHTHHHNANSARINAMPTHTTNPYNNRMPHFVIEDRHTLWETLKELRQCVIRLEQNHKQYMRSVCVRTIYGSEQAPIGDDNYLLMLAKHCTT</sequence>
<dbReference type="PROSITE" id="PS50018">
    <property type="entry name" value="RAS_GTPASE_ACTIV_2"/>
    <property type="match status" value="1"/>
</dbReference>